<sequence length="478" mass="53153">MKKYMLIPASLFVLASCTKDISRFNEQTKKPEVVPAEPLFSNAVRNLSDGLVSSSVNTNVFRFTVQHWAATTYQDEPQYDFTTRAIPQSWWARMYRDVLKDLDEAKKIAAADMTIPDAQRANKVAITDIMQVYTFTVLVNTFGNVPYTEALNSENVFPVYDDASEIYKDLFARLDADLAAIDPSAAAFSETADFLYKGDVDQWVKFANSLKIRMALTMADVTGDLGATAKAAFEAADAKAFSSSLDNALFPYMATTPNTNPLWTDLVQSGRKDMVACEALLDILKDMNDPRLSLYFRPNNEGKYVGGILGSNNTYSTTSKPSEQMIEPDFPGDMLDYVEVEFFRAEAAERGWAVDGTAATHYNNAVKASIRYWGGSEADANAYLARPDVAYATAAGDWKQKIGFQKWIALYNRGFEGWTEVRRLDQPVLNPPVGAVSGFPNRFTYPGNEQQLNGTNYRSAADAIGGDEVETKLFWDKN</sequence>
<dbReference type="SUPFAM" id="SSF48452">
    <property type="entry name" value="TPR-like"/>
    <property type="match status" value="1"/>
</dbReference>
<accession>A0A0E9N7C3</accession>
<dbReference type="PROSITE" id="PS51257">
    <property type="entry name" value="PROKAR_LIPOPROTEIN"/>
    <property type="match status" value="1"/>
</dbReference>
<comment type="caution">
    <text evidence="1">The sequence shown here is derived from an EMBL/GenBank/DDBJ whole genome shotgun (WGS) entry which is preliminary data.</text>
</comment>
<proteinExistence type="predicted"/>
<keyword evidence="2" id="KW-1185">Reference proteome</keyword>
<dbReference type="InterPro" id="IPR011990">
    <property type="entry name" value="TPR-like_helical_dom_sf"/>
</dbReference>
<evidence type="ECO:0000313" key="1">
    <source>
        <dbReference type="EMBL" id="GAO45601.1"/>
    </source>
</evidence>
<reference evidence="1 2" key="1">
    <citation type="submission" date="2015-04" db="EMBL/GenBank/DDBJ databases">
        <title>Whole genome shotgun sequence of Flavihumibacter petaseus NBRC 106054.</title>
        <authorList>
            <person name="Miyazawa S."/>
            <person name="Hosoyama A."/>
            <person name="Hashimoto M."/>
            <person name="Noguchi M."/>
            <person name="Tsuchikane K."/>
            <person name="Ohji S."/>
            <person name="Yamazoe A."/>
            <person name="Ichikawa N."/>
            <person name="Kimura A."/>
            <person name="Fujita N."/>
        </authorList>
    </citation>
    <scope>NUCLEOTIDE SEQUENCE [LARGE SCALE GENOMIC DNA]</scope>
    <source>
        <strain evidence="1 2">NBRC 106054</strain>
    </source>
</reference>
<organism evidence="1 2">
    <name type="scientific">Flavihumibacter petaseus NBRC 106054</name>
    <dbReference type="NCBI Taxonomy" id="1220578"/>
    <lineage>
        <taxon>Bacteria</taxon>
        <taxon>Pseudomonadati</taxon>
        <taxon>Bacteroidota</taxon>
        <taxon>Chitinophagia</taxon>
        <taxon>Chitinophagales</taxon>
        <taxon>Chitinophagaceae</taxon>
        <taxon>Flavihumibacter</taxon>
    </lineage>
</organism>
<dbReference type="RefSeq" id="WP_046371604.1">
    <property type="nucleotide sequence ID" value="NZ_BBWV01000006.1"/>
</dbReference>
<dbReference type="InterPro" id="IPR041662">
    <property type="entry name" value="SusD-like_2"/>
</dbReference>
<dbReference type="Pfam" id="PF12771">
    <property type="entry name" value="SusD-like_2"/>
    <property type="match status" value="1"/>
</dbReference>
<evidence type="ECO:0000313" key="2">
    <source>
        <dbReference type="Proteomes" id="UP000033121"/>
    </source>
</evidence>
<gene>
    <name evidence="1" type="ORF">FPE01S_06_00920</name>
</gene>
<dbReference type="Gene3D" id="1.25.40.390">
    <property type="match status" value="1"/>
</dbReference>
<protein>
    <recommendedName>
        <fullName evidence="3">SusD/RagB family nutrient-binding outer membrane lipoprotein</fullName>
    </recommendedName>
</protein>
<evidence type="ECO:0008006" key="3">
    <source>
        <dbReference type="Google" id="ProtNLM"/>
    </source>
</evidence>
<dbReference type="EMBL" id="BBWV01000006">
    <property type="protein sequence ID" value="GAO45601.1"/>
    <property type="molecule type" value="Genomic_DNA"/>
</dbReference>
<dbReference type="AlphaFoldDB" id="A0A0E9N7C3"/>
<dbReference type="Proteomes" id="UP000033121">
    <property type="component" value="Unassembled WGS sequence"/>
</dbReference>
<dbReference type="STRING" id="1220578.FPE01S_06_00920"/>
<dbReference type="OrthoDB" id="725917at2"/>
<name>A0A0E9N7C3_9BACT</name>